<dbReference type="HOGENOM" id="CLU_3412566_0_0_11"/>
<proteinExistence type="predicted"/>
<name>Q0RIA8_FRAAA</name>
<dbReference type="Proteomes" id="UP000000657">
    <property type="component" value="Chromosome"/>
</dbReference>
<evidence type="ECO:0000313" key="2">
    <source>
        <dbReference type="Proteomes" id="UP000000657"/>
    </source>
</evidence>
<evidence type="ECO:0000313" key="1">
    <source>
        <dbReference type="EMBL" id="CAJ62763.1"/>
    </source>
</evidence>
<reference evidence="1 2" key="1">
    <citation type="journal article" date="2007" name="Genome Res.">
        <title>Genome characteristics of facultatively symbiotic Frankia sp. strains reflect host range and host plant biogeography.</title>
        <authorList>
            <person name="Normand P."/>
            <person name="Lapierre P."/>
            <person name="Tisa L.S."/>
            <person name="Gogarten J.P."/>
            <person name="Alloisio N."/>
            <person name="Bagnarol E."/>
            <person name="Bassi C.A."/>
            <person name="Berry A.M."/>
            <person name="Bickhart D.M."/>
            <person name="Choisne N."/>
            <person name="Couloux A."/>
            <person name="Cournoyer B."/>
            <person name="Cruveiller S."/>
            <person name="Daubin V."/>
            <person name="Demange N."/>
            <person name="Francino M.P."/>
            <person name="Goltsman E."/>
            <person name="Huang Y."/>
            <person name="Kopp O.R."/>
            <person name="Labarre L."/>
            <person name="Lapidus A."/>
            <person name="Lavire C."/>
            <person name="Marechal J."/>
            <person name="Martinez M."/>
            <person name="Mastronunzio J.E."/>
            <person name="Mullin B.C."/>
            <person name="Niemann J."/>
            <person name="Pujic P."/>
            <person name="Rawnsley T."/>
            <person name="Rouy Z."/>
            <person name="Schenowitz C."/>
            <person name="Sellstedt A."/>
            <person name="Tavares F."/>
            <person name="Tomkins J.P."/>
            <person name="Vallenet D."/>
            <person name="Valverde C."/>
            <person name="Wall L.G."/>
            <person name="Wang Y."/>
            <person name="Medigue C."/>
            <person name="Benson D.R."/>
        </authorList>
    </citation>
    <scope>NUCLEOTIDE SEQUENCE [LARGE SCALE GENOMIC DNA]</scope>
    <source>
        <strain evidence="2">DSM 45986 / CECT 9034 / ACN14a</strain>
    </source>
</reference>
<dbReference type="EMBL" id="CT573213">
    <property type="protein sequence ID" value="CAJ62763.1"/>
    <property type="molecule type" value="Genomic_DNA"/>
</dbReference>
<sequence>MCGSESWFVQVTVVPTFTVTVAGEKAKF</sequence>
<keyword evidence="2" id="KW-1185">Reference proteome</keyword>
<dbReference type="STRING" id="326424.FRAAL4121"/>
<organism evidence="1 2">
    <name type="scientific">Frankia alni (strain DSM 45986 / CECT 9034 / ACN14a)</name>
    <dbReference type="NCBI Taxonomy" id="326424"/>
    <lineage>
        <taxon>Bacteria</taxon>
        <taxon>Bacillati</taxon>
        <taxon>Actinomycetota</taxon>
        <taxon>Actinomycetes</taxon>
        <taxon>Frankiales</taxon>
        <taxon>Frankiaceae</taxon>
        <taxon>Frankia</taxon>
    </lineage>
</organism>
<dbReference type="AlphaFoldDB" id="Q0RIA8"/>
<dbReference type="KEGG" id="fal:FRAAL4121"/>
<accession>Q0RIA8</accession>
<gene>
    <name evidence="1" type="ordered locus">FRAAL4121</name>
</gene>
<protein>
    <submittedName>
        <fullName evidence="1">Uncharacterized protein</fullName>
    </submittedName>
</protein>